<feature type="compositionally biased region" description="Basic and acidic residues" evidence="1">
    <location>
        <begin position="461"/>
        <end position="473"/>
    </location>
</feature>
<feature type="region of interest" description="Disordered" evidence="1">
    <location>
        <begin position="21"/>
        <end position="43"/>
    </location>
</feature>
<dbReference type="GeneID" id="94432863"/>
<gene>
    <name evidence="2" type="ORF">CSUI_009537</name>
</gene>
<feature type="compositionally biased region" description="Low complexity" evidence="1">
    <location>
        <begin position="21"/>
        <end position="38"/>
    </location>
</feature>
<feature type="compositionally biased region" description="Polar residues" evidence="1">
    <location>
        <begin position="823"/>
        <end position="833"/>
    </location>
</feature>
<dbReference type="OrthoDB" id="331825at2759"/>
<dbReference type="Proteomes" id="UP000221165">
    <property type="component" value="Unassembled WGS sequence"/>
</dbReference>
<feature type="region of interest" description="Disordered" evidence="1">
    <location>
        <begin position="444"/>
        <end position="508"/>
    </location>
</feature>
<sequence length="1272" mass="140879">MSLSFEVQTASSHDSVAAITCPSSVQEPPSSPSSSSSLCPPPPSSCVSFTSLPSCSLPHSDSPTEGLISLDGEDCGATSGFPRFPDRIHTALKRLIDGLNRTIHAWQMQQPLLLEKQVVLFRALIEEQCALLEEGGVLAALFRGFTRVTDEDRSLLTSSPSLLFTFLLRTILYAVVNRPLFKEDIIVSSAASTPLPATSSLREDSQKTRENHPEEFIQSPFVFLRNLHPVSLWLHETTERTLLTACPPVPVLAFSSSPSSSSISLASLSCSASLHDFLVCAQASLKARRLTLEQLFCFLRETTLDTFLPSSLLNEEIPLLWRKIDVLSHALLPALRRTADCLSEATALEALKHAAASSSSSSSLLGSAFSQGTTADIPSIPSSISSTDDACVSRNGRTSGETFDVDRELRRKVSKAEGLVNLWISALHSFLTRDLHVRVPLPSDVQIQSSPSDDSSQARRQSPEKGIRLETSEGKAPAVGEETGREDDRVQAKEAKKTQGEKEEKCPKKASRYHQEALVCLAFIGISAVDYAPRLLEYMLRLVGNNCKHSTCLVPKGNTSSPQGSINSASLLLRYLRDLPDVDSNRQHSPTRGQHSTLVDCSSSIPKDTRGLFFSSGKRDDDHSEKNGSVSPREKPPSSEASKNLSLLHPGPPDLVKECFVLTRDFLLSLLEGTLATCRDTRGDEEIEEGFRESDEEEEMLNLSTDGLSSFCAFYEKARETNREQQEEENYWWGRMRRQHMERLVGDGEQGDAVKTLLKRLLQNDHEQTLSLLRICLHVIPLLDLFLHRLETLIFNSSSTEKSCSCSKGLILSDSSCARWENTTNSASGNDHTNTTDDKPSTILEEQKDDLPGVRFSESSRSSPPTGLRKEGNKGSSNSCQSEIFLGEVEQLGEEAMTCMQETVPIAFSVCILSLQLVRLCTAFSPRSFDHVLVTENEELLSLRVEEALQEEVLFAQTSSTFLSRCMQLEDLSCHLLSLLQARTKKRNRFSFLAHHSESNVFPSCCTYTWTTRLALAFRCAPVLVSVAVACTRPHIILDPLASLDFSGNSEEKRTKEKKRSSCDQGGRFTLDSLFAIMHKDAAFRKEVLAVLSSQSKFNFLLNRMPGTLSVDALRFLLTQDAPELRWPLYILQSTHEQAALMDGVSPNSHAPALFDDLLASQQREDSIPHRLFFLRLSRLVASTFHLELPNTTLRLQQQLQHLQRRWFPTSTLLDDLAVSSIAYNLQCTILKELWKPMEPVDVAKMTIASLEGKLRKGLPGGFRVGTMLIGV</sequence>
<protein>
    <submittedName>
        <fullName evidence="2">Uncharacterized protein</fullName>
    </submittedName>
</protein>
<accession>A0A2C6KJV4</accession>
<feature type="compositionally biased region" description="Basic and acidic residues" evidence="1">
    <location>
        <begin position="617"/>
        <end position="637"/>
    </location>
</feature>
<dbReference type="AlphaFoldDB" id="A0A2C6KJV4"/>
<feature type="compositionally biased region" description="Basic and acidic residues" evidence="1">
    <location>
        <begin position="482"/>
        <end position="507"/>
    </location>
</feature>
<dbReference type="RefSeq" id="XP_067918372.1">
    <property type="nucleotide sequence ID" value="XM_068069652.1"/>
</dbReference>
<dbReference type="VEuPathDB" id="ToxoDB:CSUI_009537"/>
<organism evidence="2 3">
    <name type="scientific">Cystoisospora suis</name>
    <dbReference type="NCBI Taxonomy" id="483139"/>
    <lineage>
        <taxon>Eukaryota</taxon>
        <taxon>Sar</taxon>
        <taxon>Alveolata</taxon>
        <taxon>Apicomplexa</taxon>
        <taxon>Conoidasida</taxon>
        <taxon>Coccidia</taxon>
        <taxon>Eucoccidiorida</taxon>
        <taxon>Eimeriorina</taxon>
        <taxon>Sarcocystidae</taxon>
        <taxon>Cystoisospora</taxon>
    </lineage>
</organism>
<feature type="region of interest" description="Disordered" evidence="1">
    <location>
        <begin position="582"/>
        <end position="649"/>
    </location>
</feature>
<keyword evidence="3" id="KW-1185">Reference proteome</keyword>
<dbReference type="EMBL" id="MIGC01005718">
    <property type="protein sequence ID" value="PHJ16646.1"/>
    <property type="molecule type" value="Genomic_DNA"/>
</dbReference>
<comment type="caution">
    <text evidence="2">The sequence shown here is derived from an EMBL/GenBank/DDBJ whole genome shotgun (WGS) entry which is preliminary data.</text>
</comment>
<reference evidence="2 3" key="1">
    <citation type="journal article" date="2017" name="Int. J. Parasitol.">
        <title>The genome of the protozoan parasite Cystoisospora suis and a reverse vaccinology approach to identify vaccine candidates.</title>
        <authorList>
            <person name="Palmieri N."/>
            <person name="Shrestha A."/>
            <person name="Ruttkowski B."/>
            <person name="Beck T."/>
            <person name="Vogl C."/>
            <person name="Tomley F."/>
            <person name="Blake D.P."/>
            <person name="Joachim A."/>
        </authorList>
    </citation>
    <scope>NUCLEOTIDE SEQUENCE [LARGE SCALE GENOMIC DNA]</scope>
    <source>
        <strain evidence="2 3">Wien I</strain>
    </source>
</reference>
<name>A0A2C6KJV4_9APIC</name>
<feature type="compositionally biased region" description="Basic and acidic residues" evidence="1">
    <location>
        <begin position="834"/>
        <end position="852"/>
    </location>
</feature>
<feature type="region of interest" description="Disordered" evidence="1">
    <location>
        <begin position="823"/>
        <end position="879"/>
    </location>
</feature>
<evidence type="ECO:0000313" key="3">
    <source>
        <dbReference type="Proteomes" id="UP000221165"/>
    </source>
</evidence>
<evidence type="ECO:0000256" key="1">
    <source>
        <dbReference type="SAM" id="MobiDB-lite"/>
    </source>
</evidence>
<feature type="compositionally biased region" description="Low complexity" evidence="1">
    <location>
        <begin position="444"/>
        <end position="460"/>
    </location>
</feature>
<feature type="compositionally biased region" description="Polar residues" evidence="1">
    <location>
        <begin position="587"/>
        <end position="606"/>
    </location>
</feature>
<evidence type="ECO:0000313" key="2">
    <source>
        <dbReference type="EMBL" id="PHJ16646.1"/>
    </source>
</evidence>
<proteinExistence type="predicted"/>